<feature type="chain" id="PRO_5039606635" description="Fibronectin type-III domain-containing protein" evidence="1">
    <location>
        <begin position="25"/>
        <end position="384"/>
    </location>
</feature>
<sequence length="384" mass="42873">MKLTKKLGLFIAAAVSTISLGCIAYGAEQTGASNDNVTVNFGLYDYVDYQISEDKSFSQCITSERNYGGTQYIPNLDSGKSYYVRWRATGTSTYSSPMEVVTVPICKEGDAGEQVTCTKTTATIKWPAMSGATGYELFVDKTKKMEVSGTSATIDLNDEVDVKIYPIRKAATTSYVARDNAPSRVVTIYSVIPLPGQASKAKVSDTYSDAVKIKWDEVERAGGYEVEYSLYNGKKKKIADTDEYTTYNIKGSKSIFYRVRVRAYVKFGDTKVLADWSPYSYVCRDISFSDLKVVGSSSKKAKFKLYWKKVKGAKKYVIYMAKGNDAGYKMVKTTKKRSAIISKFKKRKISHNVNYYFKVVAVGKFGKVKAKSYSWDVVSQYCTK</sequence>
<dbReference type="AlphaFoldDB" id="A0A1T4VDS7"/>
<keyword evidence="1" id="KW-0732">Signal</keyword>
<dbReference type="Gene3D" id="2.60.40.10">
    <property type="entry name" value="Immunoglobulins"/>
    <property type="match status" value="2"/>
</dbReference>
<dbReference type="InterPro" id="IPR003961">
    <property type="entry name" value="FN3_dom"/>
</dbReference>
<dbReference type="PANTHER" id="PTHR47135:SF3">
    <property type="entry name" value="FIBRONECTIN TYPE-III DOMAIN-CONTAINING PROTEIN"/>
    <property type="match status" value="1"/>
</dbReference>
<proteinExistence type="predicted"/>
<dbReference type="EMBL" id="FUXZ01000004">
    <property type="protein sequence ID" value="SKA63125.1"/>
    <property type="molecule type" value="Genomic_DNA"/>
</dbReference>
<dbReference type="OrthoDB" id="1734240at2"/>
<dbReference type="InterPro" id="IPR013783">
    <property type="entry name" value="Ig-like_fold"/>
</dbReference>
<evidence type="ECO:0000313" key="3">
    <source>
        <dbReference type="EMBL" id="SKA63125.1"/>
    </source>
</evidence>
<dbReference type="STRING" id="39495.SAMN02745111_00765"/>
<dbReference type="Pfam" id="PF21910">
    <property type="entry name" value="GH85_C"/>
    <property type="match status" value="1"/>
</dbReference>
<dbReference type="InterPro" id="IPR054110">
    <property type="entry name" value="EndoD-like_D2"/>
</dbReference>
<organism evidence="3 4">
    <name type="scientific">Eubacterium uniforme</name>
    <dbReference type="NCBI Taxonomy" id="39495"/>
    <lineage>
        <taxon>Bacteria</taxon>
        <taxon>Bacillati</taxon>
        <taxon>Bacillota</taxon>
        <taxon>Clostridia</taxon>
        <taxon>Eubacteriales</taxon>
        <taxon>Eubacteriaceae</taxon>
        <taxon>Eubacterium</taxon>
    </lineage>
</organism>
<evidence type="ECO:0000259" key="2">
    <source>
        <dbReference type="SMART" id="SM00060"/>
    </source>
</evidence>
<dbReference type="PANTHER" id="PTHR47135">
    <property type="entry name" value="FIBRONECTIN TYPE III DOMAIN-CONTAINING PROTEIN 7"/>
    <property type="match status" value="1"/>
</dbReference>
<keyword evidence="4" id="KW-1185">Reference proteome</keyword>
<dbReference type="PROSITE" id="PS51257">
    <property type="entry name" value="PROKAR_LIPOPROTEIN"/>
    <property type="match status" value="1"/>
</dbReference>
<accession>A0A1T4VDS7</accession>
<evidence type="ECO:0000256" key="1">
    <source>
        <dbReference type="SAM" id="SignalP"/>
    </source>
</evidence>
<protein>
    <recommendedName>
        <fullName evidence="2">Fibronectin type-III domain-containing protein</fullName>
    </recommendedName>
</protein>
<dbReference type="RefSeq" id="WP_078765650.1">
    <property type="nucleotide sequence ID" value="NZ_FUXZ01000004.1"/>
</dbReference>
<gene>
    <name evidence="3" type="ORF">SAMN02745111_00765</name>
</gene>
<dbReference type="SUPFAM" id="SSF49265">
    <property type="entry name" value="Fibronectin type III"/>
    <property type="match status" value="1"/>
</dbReference>
<feature type="signal peptide" evidence="1">
    <location>
        <begin position="1"/>
        <end position="24"/>
    </location>
</feature>
<dbReference type="InterPro" id="IPR036116">
    <property type="entry name" value="FN3_sf"/>
</dbReference>
<feature type="domain" description="Fibronectin type-III" evidence="2">
    <location>
        <begin position="195"/>
        <end position="270"/>
    </location>
</feature>
<feature type="domain" description="Fibronectin type-III" evidence="2">
    <location>
        <begin position="285"/>
        <end position="368"/>
    </location>
</feature>
<dbReference type="Proteomes" id="UP000190814">
    <property type="component" value="Unassembled WGS sequence"/>
</dbReference>
<name>A0A1T4VDS7_9FIRM</name>
<evidence type="ECO:0000313" key="4">
    <source>
        <dbReference type="Proteomes" id="UP000190814"/>
    </source>
</evidence>
<reference evidence="3 4" key="1">
    <citation type="submission" date="2017-02" db="EMBL/GenBank/DDBJ databases">
        <authorList>
            <person name="Peterson S.W."/>
        </authorList>
    </citation>
    <scope>NUCLEOTIDE SEQUENCE [LARGE SCALE GENOMIC DNA]</scope>
    <source>
        <strain evidence="3 4">ATCC 35992</strain>
    </source>
</reference>
<dbReference type="SMART" id="SM00060">
    <property type="entry name" value="FN3"/>
    <property type="match status" value="2"/>
</dbReference>
<dbReference type="CDD" id="cd00063">
    <property type="entry name" value="FN3"/>
    <property type="match status" value="1"/>
</dbReference>